<keyword evidence="3" id="KW-1185">Reference proteome</keyword>
<feature type="transmembrane region" description="Helical" evidence="2">
    <location>
        <begin position="6"/>
        <end position="26"/>
    </location>
</feature>
<feature type="transmembrane region" description="Helical" evidence="2">
    <location>
        <begin position="111"/>
        <end position="131"/>
    </location>
</feature>
<name>A0A1I7T3Y5_9PELO</name>
<evidence type="ECO:0000313" key="4">
    <source>
        <dbReference type="WBParaSite" id="Csp11.Scaffold495.g2188.t1"/>
    </source>
</evidence>
<feature type="region of interest" description="Disordered" evidence="1">
    <location>
        <begin position="299"/>
        <end position="326"/>
    </location>
</feature>
<evidence type="ECO:0000256" key="1">
    <source>
        <dbReference type="SAM" id="MobiDB-lite"/>
    </source>
</evidence>
<dbReference type="WBParaSite" id="Csp11.Scaffold495.g2188.t1">
    <property type="protein sequence ID" value="Csp11.Scaffold495.g2188.t1"/>
    <property type="gene ID" value="Csp11.Scaffold495.g2188"/>
</dbReference>
<organism evidence="3 4">
    <name type="scientific">Caenorhabditis tropicalis</name>
    <dbReference type="NCBI Taxonomy" id="1561998"/>
    <lineage>
        <taxon>Eukaryota</taxon>
        <taxon>Metazoa</taxon>
        <taxon>Ecdysozoa</taxon>
        <taxon>Nematoda</taxon>
        <taxon>Chromadorea</taxon>
        <taxon>Rhabditida</taxon>
        <taxon>Rhabditina</taxon>
        <taxon>Rhabditomorpha</taxon>
        <taxon>Rhabditoidea</taxon>
        <taxon>Rhabditidae</taxon>
        <taxon>Peloderinae</taxon>
        <taxon>Caenorhabditis</taxon>
    </lineage>
</organism>
<accession>A0A1I7T3Y5</accession>
<sequence>MGVNLVFLPIQGFLFVATIMSNWRVIRTSVMSKFRMKVDLLLLLFILGGYICTTIVNVAIVLTQLFLFPNTEAVFTYIDTTIEFIIYFAKFIFFLELTGDYKRFFGKYESCIFPLLCILGALISFVIPEFISRIFGDTPSSHLISFGFSSINFLFNIFLLIHKLENEKNTSEDVEDVEVVHTTRRRAIKASELMKSMLAVSTSRFFICLIWVIFQFFFSTFSTDVQIIAYGTFHALRSFEGVTYGVAFEKSLDKHIRSSHIAGRPIDSEFYQITKEERRIRESREAMISSWEKASREMARISGRRKQDAPTTSDQALIPEEDTVEE</sequence>
<protein>
    <submittedName>
        <fullName evidence="4">G protein-coupled receptor</fullName>
    </submittedName>
</protein>
<dbReference type="eggNOG" id="ENOG502TJ1Z">
    <property type="taxonomic scope" value="Eukaryota"/>
</dbReference>
<keyword evidence="2" id="KW-1133">Transmembrane helix</keyword>
<dbReference type="AlphaFoldDB" id="A0A1I7T3Y5"/>
<evidence type="ECO:0000313" key="3">
    <source>
        <dbReference type="Proteomes" id="UP000095282"/>
    </source>
</evidence>
<feature type="transmembrane region" description="Helical" evidence="2">
    <location>
        <begin position="38"/>
        <end position="62"/>
    </location>
</feature>
<feature type="transmembrane region" description="Helical" evidence="2">
    <location>
        <begin position="143"/>
        <end position="161"/>
    </location>
</feature>
<feature type="transmembrane region" description="Helical" evidence="2">
    <location>
        <begin position="196"/>
        <end position="218"/>
    </location>
</feature>
<dbReference type="Proteomes" id="UP000095282">
    <property type="component" value="Unplaced"/>
</dbReference>
<feature type="transmembrane region" description="Helical" evidence="2">
    <location>
        <begin position="74"/>
        <end position="99"/>
    </location>
</feature>
<reference evidence="4" key="1">
    <citation type="submission" date="2016-11" db="UniProtKB">
        <authorList>
            <consortium name="WormBaseParasite"/>
        </authorList>
    </citation>
    <scope>IDENTIFICATION</scope>
</reference>
<keyword evidence="2" id="KW-0472">Membrane</keyword>
<evidence type="ECO:0000256" key="2">
    <source>
        <dbReference type="SAM" id="Phobius"/>
    </source>
</evidence>
<keyword evidence="2" id="KW-0812">Transmembrane</keyword>
<proteinExistence type="predicted"/>